<evidence type="ECO:0000313" key="2">
    <source>
        <dbReference type="EMBL" id="MXU83477.1"/>
    </source>
</evidence>
<proteinExistence type="predicted"/>
<feature type="chain" id="PRO_5025571560" evidence="1">
    <location>
        <begin position="23"/>
        <end position="75"/>
    </location>
</feature>
<protein>
    <submittedName>
        <fullName evidence="2">Putative secreted protein</fullName>
    </submittedName>
</protein>
<feature type="signal peptide" evidence="1">
    <location>
        <begin position="1"/>
        <end position="22"/>
    </location>
</feature>
<accession>A0A6B0U2R3</accession>
<evidence type="ECO:0000256" key="1">
    <source>
        <dbReference type="SAM" id="SignalP"/>
    </source>
</evidence>
<dbReference type="EMBL" id="GIFC01001394">
    <property type="protein sequence ID" value="MXU83477.1"/>
    <property type="molecule type" value="Transcribed_RNA"/>
</dbReference>
<sequence length="75" mass="8641">MRAVVTPPWMLWFTALSSLCDQKRTWYDKTGDPRGLFQRILALRLHTSDTSTSVGFDGGCRTLRRIDFRSSPYSL</sequence>
<name>A0A6B0U2R3_IXORI</name>
<keyword evidence="1" id="KW-0732">Signal</keyword>
<dbReference type="AlphaFoldDB" id="A0A6B0U2R3"/>
<organism evidence="2">
    <name type="scientific">Ixodes ricinus</name>
    <name type="common">Common tick</name>
    <name type="synonym">Acarus ricinus</name>
    <dbReference type="NCBI Taxonomy" id="34613"/>
    <lineage>
        <taxon>Eukaryota</taxon>
        <taxon>Metazoa</taxon>
        <taxon>Ecdysozoa</taxon>
        <taxon>Arthropoda</taxon>
        <taxon>Chelicerata</taxon>
        <taxon>Arachnida</taxon>
        <taxon>Acari</taxon>
        <taxon>Parasitiformes</taxon>
        <taxon>Ixodida</taxon>
        <taxon>Ixodoidea</taxon>
        <taxon>Ixodidae</taxon>
        <taxon>Ixodinae</taxon>
        <taxon>Ixodes</taxon>
    </lineage>
</organism>
<reference evidence="2" key="1">
    <citation type="submission" date="2019-12" db="EMBL/GenBank/DDBJ databases">
        <title>An insight into the sialome of adult female Ixodes ricinus ticks feeding for 6 days.</title>
        <authorList>
            <person name="Perner J."/>
            <person name="Ribeiro J.M.C."/>
        </authorList>
    </citation>
    <scope>NUCLEOTIDE SEQUENCE</scope>
    <source>
        <strain evidence="2">Semi-engorged</strain>
        <tissue evidence="2">Salivary glands</tissue>
    </source>
</reference>